<feature type="region of interest" description="Disordered" evidence="1">
    <location>
        <begin position="1"/>
        <end position="37"/>
    </location>
</feature>
<organism evidence="2 3">
    <name type="scientific">Penicillium oxalicum (strain 114-2 / CGMCC 5302)</name>
    <name type="common">Penicillium decumbens</name>
    <dbReference type="NCBI Taxonomy" id="933388"/>
    <lineage>
        <taxon>Eukaryota</taxon>
        <taxon>Fungi</taxon>
        <taxon>Dikarya</taxon>
        <taxon>Ascomycota</taxon>
        <taxon>Pezizomycotina</taxon>
        <taxon>Eurotiomycetes</taxon>
        <taxon>Eurotiomycetidae</taxon>
        <taxon>Eurotiales</taxon>
        <taxon>Aspergillaceae</taxon>
        <taxon>Penicillium</taxon>
    </lineage>
</organism>
<dbReference type="EMBL" id="KB644415">
    <property type="protein sequence ID" value="EPS33542.1"/>
    <property type="molecule type" value="Genomic_DNA"/>
</dbReference>
<evidence type="ECO:0000256" key="1">
    <source>
        <dbReference type="SAM" id="MobiDB-lite"/>
    </source>
</evidence>
<gene>
    <name evidence="2" type="ORF">PDE_08504</name>
</gene>
<accession>S8BEP8</accession>
<proteinExistence type="predicted"/>
<evidence type="ECO:0000313" key="2">
    <source>
        <dbReference type="EMBL" id="EPS33542.1"/>
    </source>
</evidence>
<evidence type="ECO:0000313" key="3">
    <source>
        <dbReference type="Proteomes" id="UP000019376"/>
    </source>
</evidence>
<reference evidence="2 3" key="1">
    <citation type="journal article" date="2013" name="PLoS ONE">
        <title>Genomic and secretomic analyses reveal unique features of the lignocellulolytic enzyme system of Penicillium decumbens.</title>
        <authorList>
            <person name="Liu G."/>
            <person name="Zhang L."/>
            <person name="Wei X."/>
            <person name="Zou G."/>
            <person name="Qin Y."/>
            <person name="Ma L."/>
            <person name="Li J."/>
            <person name="Zheng H."/>
            <person name="Wang S."/>
            <person name="Wang C."/>
            <person name="Xun L."/>
            <person name="Zhao G.-P."/>
            <person name="Zhou Z."/>
            <person name="Qu Y."/>
        </authorList>
    </citation>
    <scope>NUCLEOTIDE SEQUENCE [LARGE SCALE GENOMIC DNA]</scope>
    <source>
        <strain evidence="3">114-2 / CGMCC 5302</strain>
    </source>
</reference>
<dbReference type="Proteomes" id="UP000019376">
    <property type="component" value="Unassembled WGS sequence"/>
</dbReference>
<dbReference type="HOGENOM" id="CLU_2794745_0_0_1"/>
<sequence length="68" mass="7321">MKHQSEHTAVRTATSTKVLTKYPNGHRTGDDYLSGTRVSAHKNEVGAHGARQSPLLTAPDSILLSPKV</sequence>
<dbReference type="AlphaFoldDB" id="S8BEP8"/>
<protein>
    <submittedName>
        <fullName evidence="2">Uncharacterized protein</fullName>
    </submittedName>
</protein>
<name>S8BEP8_PENO1</name>
<keyword evidence="3" id="KW-1185">Reference proteome</keyword>